<dbReference type="GeneID" id="99625301"/>
<organism evidence="2 3">
    <name type="scientific">Curtobacterium poinsettiae</name>
    <dbReference type="NCBI Taxonomy" id="159612"/>
    <lineage>
        <taxon>Bacteria</taxon>
        <taxon>Bacillati</taxon>
        <taxon>Actinomycetota</taxon>
        <taxon>Actinomycetes</taxon>
        <taxon>Micrococcales</taxon>
        <taxon>Microbacteriaceae</taxon>
        <taxon>Curtobacterium</taxon>
    </lineage>
</organism>
<keyword evidence="1" id="KW-1133">Transmembrane helix</keyword>
<dbReference type="Proteomes" id="UP001062223">
    <property type="component" value="Plasmid unnamed"/>
</dbReference>
<proteinExistence type="predicted"/>
<evidence type="ECO:0000256" key="1">
    <source>
        <dbReference type="SAM" id="Phobius"/>
    </source>
</evidence>
<keyword evidence="2" id="KW-0614">Plasmid</keyword>
<name>A0A9Q9PCA4_9MICO</name>
<evidence type="ECO:0000313" key="2">
    <source>
        <dbReference type="EMBL" id="UYC82722.1"/>
    </source>
</evidence>
<protein>
    <recommendedName>
        <fullName evidence="4">TrbC/VirB2 family protein</fullName>
    </recommendedName>
</protein>
<feature type="transmembrane region" description="Helical" evidence="1">
    <location>
        <begin position="83"/>
        <end position="104"/>
    </location>
</feature>
<evidence type="ECO:0000313" key="3">
    <source>
        <dbReference type="Proteomes" id="UP001062223"/>
    </source>
</evidence>
<keyword evidence="1" id="KW-0812">Transmembrane</keyword>
<geneLocation type="plasmid" evidence="2 3">
    <name>unnamed</name>
</geneLocation>
<keyword evidence="1" id="KW-0472">Membrane</keyword>
<evidence type="ECO:0008006" key="4">
    <source>
        <dbReference type="Google" id="ProtNLM"/>
    </source>
</evidence>
<feature type="transmembrane region" description="Helical" evidence="1">
    <location>
        <begin position="50"/>
        <end position="71"/>
    </location>
</feature>
<dbReference type="KEGG" id="cpoi:OE229_17990"/>
<dbReference type="AlphaFoldDB" id="A0A9Q9PCA4"/>
<dbReference type="EMBL" id="CP106880">
    <property type="protein sequence ID" value="UYC82722.1"/>
    <property type="molecule type" value="Genomic_DNA"/>
</dbReference>
<dbReference type="RefSeq" id="WP_259581521.1">
    <property type="nucleotide sequence ID" value="NZ_CP104936.1"/>
</dbReference>
<sequence length="117" mass="11989">MISNAIYAVVAKSPRAFDATNRAGMVVAQAYCLPGKAQDALDTATLWTRIVAISLGVIALIILGIGMFFSGRRHDGGETLKGLGWWIGGAALIGAAVGVVSIFLGSVSANCKQIPGA</sequence>
<accession>A0A9Q9PCA4</accession>
<reference evidence="2" key="1">
    <citation type="submission" date="2022-09" db="EMBL/GenBank/DDBJ databases">
        <title>Taxonomy of Curtobacterium flaccumfaciens.</title>
        <authorList>
            <person name="Osdaghi E."/>
            <person name="Taghavi S.M."/>
            <person name="Hamidizade M."/>
            <person name="Abachi H."/>
            <person name="Fazliarab A."/>
            <person name="Baeyen S."/>
            <person name="Portier P."/>
            <person name="Van Vaerenbergh J."/>
            <person name="Jacques M.-A."/>
        </authorList>
    </citation>
    <scope>NUCLEOTIDE SEQUENCE</scope>
    <source>
        <strain evidence="2">AGQB46</strain>
        <plasmid evidence="2">unnamed</plasmid>
    </source>
</reference>
<gene>
    <name evidence="2" type="ORF">OE229_17990</name>
</gene>